<evidence type="ECO:0008006" key="3">
    <source>
        <dbReference type="Google" id="ProtNLM"/>
    </source>
</evidence>
<organism evidence="1 2">
    <name type="scientific">Bacteroides faecichinchillae</name>
    <dbReference type="NCBI Taxonomy" id="871325"/>
    <lineage>
        <taxon>Bacteria</taxon>
        <taxon>Pseudomonadati</taxon>
        <taxon>Bacteroidota</taxon>
        <taxon>Bacteroidia</taxon>
        <taxon>Bacteroidales</taxon>
        <taxon>Bacteroidaceae</taxon>
        <taxon>Bacteroides</taxon>
    </lineage>
</organism>
<gene>
    <name evidence="1" type="ORF">SAMN05444349_1314</name>
</gene>
<evidence type="ECO:0000313" key="1">
    <source>
        <dbReference type="EMBL" id="SHF70877.1"/>
    </source>
</evidence>
<dbReference type="STRING" id="871325.SAMN05444349_1314"/>
<proteinExistence type="predicted"/>
<keyword evidence="2" id="KW-1185">Reference proteome</keyword>
<dbReference type="AlphaFoldDB" id="A0A1M5DV52"/>
<dbReference type="Proteomes" id="UP000184436">
    <property type="component" value="Unassembled WGS sequence"/>
</dbReference>
<accession>A0A1M5DV52</accession>
<protein>
    <recommendedName>
        <fullName evidence="3">7-cyano-7-deazaguanine synthase (Queuosine biosynthesis)</fullName>
    </recommendedName>
</protein>
<dbReference type="EMBL" id="FQVD01000031">
    <property type="protein sequence ID" value="SHF70877.1"/>
    <property type="molecule type" value="Genomic_DNA"/>
</dbReference>
<reference evidence="1 2" key="1">
    <citation type="submission" date="2016-11" db="EMBL/GenBank/DDBJ databases">
        <authorList>
            <person name="Jaros S."/>
            <person name="Januszkiewicz K."/>
            <person name="Wedrychowicz H."/>
        </authorList>
    </citation>
    <scope>NUCLEOTIDE SEQUENCE [LARGE SCALE GENOMIC DNA]</scope>
    <source>
        <strain evidence="1 2">DSM 26883</strain>
    </source>
</reference>
<sequence length="417" mass="48335">MNRIKVQSVIITDNKVDISYIAEGKCREYLNFDEATFWIEYSIPIKNIPVSIAVIPFCANVLPLVWLLDATLEVPELDFAFYNSIEEFKKGYIKMYPTLDFAGKVQVGHLVNHNYDIQDQSAVFFSGGVDAFSTLIAHIEESPILLTLWGADVKHEDIGGWKMVSNHIVNTALEWDLETCFIKTNFRKIVLETALDQLVKKAGYGYWYGFQHGIGIISHAAPIAFTRKIRMVYLASSYTKGGQIACASSPTIDNFFRISSCQVRNDQSDWTRQDKIINICNYVKEKGKHVQLRVCWESEGGGNCCHCEKCYRTIFGILAEGENPLEYGFSYTYNDFQNICKDIRTKLIFNDVYIELWKNIQDRFIANKYLLKDKSEIDWIYSYNFEHINRTFYKSTIILLHKIHHFMSHVKAQLWRK</sequence>
<name>A0A1M5DV52_9BACE</name>
<evidence type="ECO:0000313" key="2">
    <source>
        <dbReference type="Proteomes" id="UP000184436"/>
    </source>
</evidence>